<evidence type="ECO:0000313" key="14">
    <source>
        <dbReference type="Proteomes" id="UP000002368"/>
    </source>
</evidence>
<dbReference type="OrthoDB" id="9814580at2"/>
<protein>
    <recommendedName>
        <fullName evidence="10">L-threonylcarbamoyladenylate synthase</fullName>
        <ecNumber evidence="3">2.7.7.87</ecNumber>
    </recommendedName>
    <alternativeName>
        <fullName evidence="10">L-threonylcarbamoyladenylate synthase</fullName>
    </alternativeName>
</protein>
<comment type="catalytic activity">
    <reaction evidence="11">
        <text>L-threonine + hydrogencarbonate + ATP = L-threonylcarbamoyladenylate + diphosphate + H2O</text>
        <dbReference type="Rhea" id="RHEA:36407"/>
        <dbReference type="ChEBI" id="CHEBI:15377"/>
        <dbReference type="ChEBI" id="CHEBI:17544"/>
        <dbReference type="ChEBI" id="CHEBI:30616"/>
        <dbReference type="ChEBI" id="CHEBI:33019"/>
        <dbReference type="ChEBI" id="CHEBI:57926"/>
        <dbReference type="ChEBI" id="CHEBI:73682"/>
        <dbReference type="EC" id="2.7.7.87"/>
    </reaction>
</comment>
<dbReference type="AlphaFoldDB" id="D5WRU7"/>
<comment type="subcellular location">
    <subcellularLocation>
        <location evidence="1">Cytoplasm</location>
    </subcellularLocation>
</comment>
<accession>D5WRU7</accession>
<evidence type="ECO:0000256" key="1">
    <source>
        <dbReference type="ARBA" id="ARBA00004496"/>
    </source>
</evidence>
<keyword evidence="7" id="KW-0548">Nucleotidyltransferase</keyword>
<keyword evidence="14" id="KW-1185">Reference proteome</keyword>
<evidence type="ECO:0000256" key="4">
    <source>
        <dbReference type="ARBA" id="ARBA00022490"/>
    </source>
</evidence>
<dbReference type="EMBL" id="CP002017">
    <property type="protein sequence ID" value="ADG06899.1"/>
    <property type="molecule type" value="Genomic_DNA"/>
</dbReference>
<name>D5WRU7_KYRT2</name>
<gene>
    <name evidence="13" type="ordered locus">Btus_2222</name>
</gene>
<dbReference type="RefSeq" id="WP_013076182.1">
    <property type="nucleotide sequence ID" value="NC_014098.1"/>
</dbReference>
<dbReference type="PANTHER" id="PTHR17490">
    <property type="entry name" value="SUA5"/>
    <property type="match status" value="1"/>
</dbReference>
<organism evidence="13 14">
    <name type="scientific">Kyrpidia tusciae (strain DSM 2912 / NBRC 15312 / T2)</name>
    <name type="common">Bacillus tusciae</name>
    <dbReference type="NCBI Taxonomy" id="562970"/>
    <lineage>
        <taxon>Bacteria</taxon>
        <taxon>Bacillati</taxon>
        <taxon>Bacillota</taxon>
        <taxon>Bacilli</taxon>
        <taxon>Bacillales</taxon>
        <taxon>Alicyclobacillaceae</taxon>
        <taxon>Kyrpidia</taxon>
    </lineage>
</organism>
<keyword evidence="8" id="KW-0547">Nucleotide-binding</keyword>
<keyword evidence="9" id="KW-0067">ATP-binding</keyword>
<evidence type="ECO:0000256" key="9">
    <source>
        <dbReference type="ARBA" id="ARBA00022840"/>
    </source>
</evidence>
<evidence type="ECO:0000256" key="8">
    <source>
        <dbReference type="ARBA" id="ARBA00022741"/>
    </source>
</evidence>
<dbReference type="GO" id="GO:0005524">
    <property type="term" value="F:ATP binding"/>
    <property type="evidence" value="ECO:0007669"/>
    <property type="project" value="UniProtKB-KW"/>
</dbReference>
<dbReference type="KEGG" id="bts:Btus_2222"/>
<dbReference type="SUPFAM" id="SSF55821">
    <property type="entry name" value="YrdC/RibB"/>
    <property type="match status" value="1"/>
</dbReference>
<proteinExistence type="inferred from homology"/>
<sequence length="221" mass="25142">MSSDLFRHPKVFASDEEGIAKAVEVLSVGGVAILPADTVYGFFASAVQREPVERVYRIKQREKRKPFVIYTNEKKVRDIVEVNETAERLIELVWPKALSLILPKRDIIPDWFTNFQRTLAVMTAQNRIISRVIAEVDEPIFGTTCNMSGEPELKKAEEVIRFIDQVDMMIADDNIPIYNKPSTMVDCTVAPPKIARLSSLSYDELKEIIPDLEIDLGRRFA</sequence>
<evidence type="ECO:0000256" key="5">
    <source>
        <dbReference type="ARBA" id="ARBA00022679"/>
    </source>
</evidence>
<dbReference type="PANTHER" id="PTHR17490:SF16">
    <property type="entry name" value="THREONYLCARBAMOYL-AMP SYNTHASE"/>
    <property type="match status" value="1"/>
</dbReference>
<evidence type="ECO:0000259" key="12">
    <source>
        <dbReference type="PROSITE" id="PS51163"/>
    </source>
</evidence>
<dbReference type="GO" id="GO:0061710">
    <property type="term" value="F:L-threonylcarbamoyladenylate synthase"/>
    <property type="evidence" value="ECO:0007669"/>
    <property type="project" value="UniProtKB-EC"/>
</dbReference>
<dbReference type="PROSITE" id="PS51163">
    <property type="entry name" value="YRDC"/>
    <property type="match status" value="1"/>
</dbReference>
<dbReference type="eggNOG" id="COG0009">
    <property type="taxonomic scope" value="Bacteria"/>
</dbReference>
<evidence type="ECO:0000256" key="6">
    <source>
        <dbReference type="ARBA" id="ARBA00022694"/>
    </source>
</evidence>
<evidence type="ECO:0000256" key="2">
    <source>
        <dbReference type="ARBA" id="ARBA00007663"/>
    </source>
</evidence>
<keyword evidence="4" id="KW-0963">Cytoplasm</keyword>
<dbReference type="Proteomes" id="UP000002368">
    <property type="component" value="Chromosome"/>
</dbReference>
<comment type="similarity">
    <text evidence="2">Belongs to the SUA5 family.</text>
</comment>
<dbReference type="GO" id="GO:0006450">
    <property type="term" value="P:regulation of translational fidelity"/>
    <property type="evidence" value="ECO:0007669"/>
    <property type="project" value="TreeGrafter"/>
</dbReference>
<evidence type="ECO:0000256" key="3">
    <source>
        <dbReference type="ARBA" id="ARBA00012584"/>
    </source>
</evidence>
<dbReference type="STRING" id="562970.Btus_2222"/>
<dbReference type="InterPro" id="IPR050156">
    <property type="entry name" value="TC-AMP_synthase_SUA5"/>
</dbReference>
<evidence type="ECO:0000256" key="7">
    <source>
        <dbReference type="ARBA" id="ARBA00022695"/>
    </source>
</evidence>
<dbReference type="InterPro" id="IPR017945">
    <property type="entry name" value="DHBP_synth_RibB-like_a/b_dom"/>
</dbReference>
<dbReference type="GO" id="GO:0005737">
    <property type="term" value="C:cytoplasm"/>
    <property type="evidence" value="ECO:0007669"/>
    <property type="project" value="UniProtKB-SubCell"/>
</dbReference>
<dbReference type="GO" id="GO:0000049">
    <property type="term" value="F:tRNA binding"/>
    <property type="evidence" value="ECO:0007669"/>
    <property type="project" value="TreeGrafter"/>
</dbReference>
<dbReference type="GO" id="GO:0003725">
    <property type="term" value="F:double-stranded RNA binding"/>
    <property type="evidence" value="ECO:0007669"/>
    <property type="project" value="InterPro"/>
</dbReference>
<dbReference type="Pfam" id="PF01300">
    <property type="entry name" value="Sua5_yciO_yrdC"/>
    <property type="match status" value="1"/>
</dbReference>
<dbReference type="NCBIfam" id="TIGR00057">
    <property type="entry name" value="L-threonylcarbamoyladenylate synthase"/>
    <property type="match status" value="1"/>
</dbReference>
<reference evidence="13 14" key="1">
    <citation type="journal article" date="2011" name="Stand. Genomic Sci.">
        <title>Complete genome sequence of the thermophilic, hydrogen-oxidizing Bacillus tusciae type strain (T2) and reclassification in the new genus, Kyrpidia gen. nov. as Kyrpidia tusciae comb. nov. and emendation of the family Alicyclobacillaceae da Costa and Rainey, 2010.</title>
        <authorList>
            <person name="Klenk H.P."/>
            <person name="Lapidus A."/>
            <person name="Chertkov O."/>
            <person name="Copeland A."/>
            <person name="Del Rio T.G."/>
            <person name="Nolan M."/>
            <person name="Lucas S."/>
            <person name="Chen F."/>
            <person name="Tice H."/>
            <person name="Cheng J.F."/>
            <person name="Han C."/>
            <person name="Bruce D."/>
            <person name="Goodwin L."/>
            <person name="Pitluck S."/>
            <person name="Pati A."/>
            <person name="Ivanova N."/>
            <person name="Mavromatis K."/>
            <person name="Daum C."/>
            <person name="Chen A."/>
            <person name="Palaniappan K."/>
            <person name="Chang Y.J."/>
            <person name="Land M."/>
            <person name="Hauser L."/>
            <person name="Jeffries C.D."/>
            <person name="Detter J.C."/>
            <person name="Rohde M."/>
            <person name="Abt B."/>
            <person name="Pukall R."/>
            <person name="Goker M."/>
            <person name="Bristow J."/>
            <person name="Markowitz V."/>
            <person name="Hugenholtz P."/>
            <person name="Eisen J.A."/>
        </authorList>
    </citation>
    <scope>NUCLEOTIDE SEQUENCE [LARGE SCALE GENOMIC DNA]</scope>
    <source>
        <strain evidence="13 14">DSM 2912</strain>
    </source>
</reference>
<evidence type="ECO:0000256" key="10">
    <source>
        <dbReference type="ARBA" id="ARBA00029774"/>
    </source>
</evidence>
<evidence type="ECO:0000256" key="11">
    <source>
        <dbReference type="ARBA" id="ARBA00048366"/>
    </source>
</evidence>
<keyword evidence="6" id="KW-0819">tRNA processing</keyword>
<evidence type="ECO:0000313" key="13">
    <source>
        <dbReference type="EMBL" id="ADG06899.1"/>
    </source>
</evidence>
<dbReference type="EC" id="2.7.7.87" evidence="3"/>
<dbReference type="HOGENOM" id="CLU_031397_3_2_9"/>
<dbReference type="Gene3D" id="3.90.870.10">
    <property type="entry name" value="DHBP synthase"/>
    <property type="match status" value="1"/>
</dbReference>
<dbReference type="InterPro" id="IPR006070">
    <property type="entry name" value="Sua5-like_dom"/>
</dbReference>
<dbReference type="GO" id="GO:0008033">
    <property type="term" value="P:tRNA processing"/>
    <property type="evidence" value="ECO:0007669"/>
    <property type="project" value="UniProtKB-KW"/>
</dbReference>
<feature type="domain" description="YrdC-like" evidence="12">
    <location>
        <begin position="16"/>
        <end position="200"/>
    </location>
</feature>
<keyword evidence="5" id="KW-0808">Transferase</keyword>